<gene>
    <name evidence="2" type="ORF">DS421_19g638390</name>
</gene>
<organism evidence="2 3">
    <name type="scientific">Arachis hypogaea</name>
    <name type="common">Peanut</name>
    <dbReference type="NCBI Taxonomy" id="3818"/>
    <lineage>
        <taxon>Eukaryota</taxon>
        <taxon>Viridiplantae</taxon>
        <taxon>Streptophyta</taxon>
        <taxon>Embryophyta</taxon>
        <taxon>Tracheophyta</taxon>
        <taxon>Spermatophyta</taxon>
        <taxon>Magnoliopsida</taxon>
        <taxon>eudicotyledons</taxon>
        <taxon>Gunneridae</taxon>
        <taxon>Pentapetalae</taxon>
        <taxon>rosids</taxon>
        <taxon>fabids</taxon>
        <taxon>Fabales</taxon>
        <taxon>Fabaceae</taxon>
        <taxon>Papilionoideae</taxon>
        <taxon>50 kb inversion clade</taxon>
        <taxon>dalbergioids sensu lato</taxon>
        <taxon>Dalbergieae</taxon>
        <taxon>Pterocarpus clade</taxon>
        <taxon>Arachis</taxon>
    </lineage>
</organism>
<reference evidence="2 3" key="1">
    <citation type="submission" date="2020-01" db="EMBL/GenBank/DDBJ databases">
        <title>Genome sequence of Arachis hypogaea, cultivar Shitouqi.</title>
        <authorList>
            <person name="Zhuang W."/>
            <person name="Chen H."/>
            <person name="Varshney R."/>
            <person name="Wang D."/>
            <person name="Ming R."/>
        </authorList>
    </citation>
    <scope>NUCLEOTIDE SEQUENCE [LARGE SCALE GENOMIC DNA]</scope>
    <source>
        <tissue evidence="2">Young leaf</tissue>
    </source>
</reference>
<evidence type="ECO:0000256" key="1">
    <source>
        <dbReference type="SAM" id="MobiDB-lite"/>
    </source>
</evidence>
<dbReference type="Proteomes" id="UP000464620">
    <property type="component" value="Chromosome B09"/>
</dbReference>
<accession>A0A6B9V5R2</accession>
<feature type="compositionally biased region" description="Basic residues" evidence="1">
    <location>
        <begin position="13"/>
        <end position="24"/>
    </location>
</feature>
<sequence>MSAAIPFPQLQKIIKKKKERKKGRRETGRAEEDGEDYRAGALGLTATVASLSDRGERAFAEGAMRERETSASQDWEGEATAVHPRCCRWRSGLRGSAAVEARAGNAREGNRRGATFAAALLGSPSFCPHSYFVAGAPRCSCWRRKPPSKPVSVGDTVTASFSAAVQAATRRIHHSLLCSCLRISTFLFQFQSQFCYF</sequence>
<proteinExistence type="predicted"/>
<dbReference type="EMBL" id="CP031001">
    <property type="protein sequence ID" value="QHN75798.1"/>
    <property type="molecule type" value="Genomic_DNA"/>
</dbReference>
<evidence type="ECO:0000313" key="3">
    <source>
        <dbReference type="Proteomes" id="UP000464620"/>
    </source>
</evidence>
<feature type="region of interest" description="Disordered" evidence="1">
    <location>
        <begin position="1"/>
        <end position="37"/>
    </location>
</feature>
<evidence type="ECO:0000313" key="2">
    <source>
        <dbReference type="EMBL" id="QHN75798.1"/>
    </source>
</evidence>
<protein>
    <submittedName>
        <fullName evidence="2">Uncharacterized protein</fullName>
    </submittedName>
</protein>
<dbReference type="AlphaFoldDB" id="A0A6B9V5R2"/>
<name>A0A6B9V5R2_ARAHY</name>